<gene>
    <name evidence="1" type="ORF">NDU88_000727</name>
</gene>
<reference evidence="1" key="1">
    <citation type="journal article" date="2022" name="bioRxiv">
        <title>Sequencing and chromosome-scale assembly of the giantPleurodeles waltlgenome.</title>
        <authorList>
            <person name="Brown T."/>
            <person name="Elewa A."/>
            <person name="Iarovenko S."/>
            <person name="Subramanian E."/>
            <person name="Araus A.J."/>
            <person name="Petzold A."/>
            <person name="Susuki M."/>
            <person name="Suzuki K.-i.T."/>
            <person name="Hayashi T."/>
            <person name="Toyoda A."/>
            <person name="Oliveira C."/>
            <person name="Osipova E."/>
            <person name="Leigh N.D."/>
            <person name="Simon A."/>
            <person name="Yun M.H."/>
        </authorList>
    </citation>
    <scope>NUCLEOTIDE SEQUENCE</scope>
    <source>
        <strain evidence="1">20211129_DDA</strain>
        <tissue evidence="1">Liver</tissue>
    </source>
</reference>
<proteinExistence type="predicted"/>
<organism evidence="1 2">
    <name type="scientific">Pleurodeles waltl</name>
    <name type="common">Iberian ribbed newt</name>
    <dbReference type="NCBI Taxonomy" id="8319"/>
    <lineage>
        <taxon>Eukaryota</taxon>
        <taxon>Metazoa</taxon>
        <taxon>Chordata</taxon>
        <taxon>Craniata</taxon>
        <taxon>Vertebrata</taxon>
        <taxon>Euteleostomi</taxon>
        <taxon>Amphibia</taxon>
        <taxon>Batrachia</taxon>
        <taxon>Caudata</taxon>
        <taxon>Salamandroidea</taxon>
        <taxon>Salamandridae</taxon>
        <taxon>Pleurodelinae</taxon>
        <taxon>Pleurodeles</taxon>
    </lineage>
</organism>
<keyword evidence="2" id="KW-1185">Reference proteome</keyword>
<protein>
    <submittedName>
        <fullName evidence="1">Uncharacterized protein</fullName>
    </submittedName>
</protein>
<dbReference type="AlphaFoldDB" id="A0AAV7LJC7"/>
<dbReference type="Proteomes" id="UP001066276">
    <property type="component" value="Chromosome 11"/>
</dbReference>
<dbReference type="EMBL" id="JANPWB010000015">
    <property type="protein sequence ID" value="KAJ1087560.1"/>
    <property type="molecule type" value="Genomic_DNA"/>
</dbReference>
<evidence type="ECO:0000313" key="1">
    <source>
        <dbReference type="EMBL" id="KAJ1087560.1"/>
    </source>
</evidence>
<name>A0AAV7LJC7_PLEWA</name>
<evidence type="ECO:0000313" key="2">
    <source>
        <dbReference type="Proteomes" id="UP001066276"/>
    </source>
</evidence>
<sequence length="106" mass="11060">MTVSLYGGRGLQQTHHHSLIGLGVFSSWAQRTPKEAENGPGALELHSPQALAMPSHGTPQGLVCSGPQPTGLVGLTAPRAILLLIGTLDFGRAVSRGFCQAIVPHM</sequence>
<comment type="caution">
    <text evidence="1">The sequence shown here is derived from an EMBL/GenBank/DDBJ whole genome shotgun (WGS) entry which is preliminary data.</text>
</comment>
<accession>A0AAV7LJC7</accession>